<sequence length="90" mass="11129">MLNFEERIQALREQKAKTSFDFNFQELYSDEEWLEMRLADRKYAEREFRRFVGKSSHLRIPAVTEDSIRMRMYNLVYSFNEIKRNFKAYV</sequence>
<comment type="caution">
    <text evidence="1">The sequence shown here is derived from an EMBL/GenBank/DDBJ whole genome shotgun (WGS) entry which is preliminary data.</text>
</comment>
<evidence type="ECO:0000313" key="1">
    <source>
        <dbReference type="EMBL" id="POA08972.1"/>
    </source>
</evidence>
<protein>
    <submittedName>
        <fullName evidence="1">DUF1413 domain-containing protein</fullName>
    </submittedName>
</protein>
<keyword evidence="2" id="KW-1185">Reference proteome</keyword>
<dbReference type="Pfam" id="PF07205">
    <property type="entry name" value="DUF1413"/>
    <property type="match status" value="1"/>
</dbReference>
<dbReference type="EMBL" id="PPPX01000011">
    <property type="protein sequence ID" value="POA08972.1"/>
    <property type="molecule type" value="Genomic_DNA"/>
</dbReference>
<dbReference type="AlphaFoldDB" id="A0A2K4FC84"/>
<dbReference type="OrthoDB" id="2399688at2"/>
<organism evidence="1 2">
    <name type="scientific">Staphylococcus argensis</name>
    <dbReference type="NCBI Taxonomy" id="1607738"/>
    <lineage>
        <taxon>Bacteria</taxon>
        <taxon>Bacillati</taxon>
        <taxon>Bacillota</taxon>
        <taxon>Bacilli</taxon>
        <taxon>Bacillales</taxon>
        <taxon>Staphylococcaceae</taxon>
        <taxon>Staphylococcus</taxon>
    </lineage>
</organism>
<proteinExistence type="predicted"/>
<dbReference type="GeneID" id="98298345"/>
<name>A0A2K4FC84_9STAP</name>
<accession>A0A2K4FC84</accession>
<dbReference type="InterPro" id="IPR010813">
    <property type="entry name" value="DUF1413"/>
</dbReference>
<gene>
    <name evidence="1" type="ORF">CD039_08275</name>
</gene>
<evidence type="ECO:0000313" key="2">
    <source>
        <dbReference type="Proteomes" id="UP000242712"/>
    </source>
</evidence>
<reference evidence="1 2" key="1">
    <citation type="submission" date="2017-08" db="EMBL/GenBank/DDBJ databases">
        <title>Draft genome sequences of 64 type strains of genus Staph aureus.</title>
        <authorList>
            <person name="Cole K."/>
            <person name="Golubchik T."/>
            <person name="Russell J."/>
            <person name="Foster D."/>
            <person name="Llewelyn M."/>
            <person name="Wilson D."/>
            <person name="Crook D."/>
            <person name="Paul J."/>
        </authorList>
    </citation>
    <scope>NUCLEOTIDE SEQUENCE [LARGE SCALE GENOMIC DNA]</scope>
    <source>
        <strain evidence="1 2">DSM 29875</strain>
    </source>
</reference>
<dbReference type="RefSeq" id="WP_070503751.1">
    <property type="nucleotide sequence ID" value="NZ_CBCRVO010000002.1"/>
</dbReference>
<dbReference type="Proteomes" id="UP000242712">
    <property type="component" value="Unassembled WGS sequence"/>
</dbReference>